<dbReference type="AlphaFoldDB" id="A0AAN6V7Q4"/>
<evidence type="ECO:0000313" key="5">
    <source>
        <dbReference type="EMBL" id="KAK4146324.1"/>
    </source>
</evidence>
<sequence length="475" mass="51527">MGPDVSTTTAMELHAFEGSPRSIGSEHQPEEGREPEHQMASLPQVDRGKDAYLFLFACFMVEALVWGFTYCFGVFQDYYSTHEPFTNAANLPTIGTCAMGIMYLSAPLVMYAHRLFPRAARHSTLLGLLIMCLSLALSSFATTVPQLIATQGVLYAVGGGIAYASCIVYLEQWFVARRGLAFGIMWSATGLSGVILPLILQRMLTAWGHPTTLRVFACVVFALTAPLSFFLRPRLPITPANATTRARPYSLRFVMERRFALYQLFNVAEAVGFFLPGIYLPSYARVVLGASPVPSVIAMMLVNVASWAGCVAMGWLIDRLDVTRCFMVSALGAGAGTLLLWGLSVNLPVLYLFCIVYGFFAGSYTSAWPGVMNDITQQGRRGETVELSEDNNEDSPRDDHGKLADPSMVFAFLAMGRGVGNVISGPLSEVLVKGMPWQGEAFGGYGSGYGGLIAFTGATALCGGGSYIWKRLGWL</sequence>
<keyword evidence="4" id="KW-1133">Transmembrane helix</keyword>
<feature type="compositionally biased region" description="Basic and acidic residues" evidence="3">
    <location>
        <begin position="27"/>
        <end position="37"/>
    </location>
</feature>
<reference evidence="5" key="2">
    <citation type="submission" date="2023-05" db="EMBL/GenBank/DDBJ databases">
        <authorList>
            <consortium name="Lawrence Berkeley National Laboratory"/>
            <person name="Steindorff A."/>
            <person name="Hensen N."/>
            <person name="Bonometti L."/>
            <person name="Westerberg I."/>
            <person name="Brannstrom I.O."/>
            <person name="Guillou S."/>
            <person name="Cros-Aarteil S."/>
            <person name="Calhoun S."/>
            <person name="Haridas S."/>
            <person name="Kuo A."/>
            <person name="Mondo S."/>
            <person name="Pangilinan J."/>
            <person name="Riley R."/>
            <person name="Labutti K."/>
            <person name="Andreopoulos B."/>
            <person name="Lipzen A."/>
            <person name="Chen C."/>
            <person name="Yanf M."/>
            <person name="Daum C."/>
            <person name="Ng V."/>
            <person name="Clum A."/>
            <person name="Ohm R."/>
            <person name="Martin F."/>
            <person name="Silar P."/>
            <person name="Natvig D."/>
            <person name="Lalanne C."/>
            <person name="Gautier V."/>
            <person name="Ament-Velasquez S.L."/>
            <person name="Kruys A."/>
            <person name="Hutchinson M.I."/>
            <person name="Powell A.J."/>
            <person name="Barry K."/>
            <person name="Miller A.N."/>
            <person name="Grigoriev I.V."/>
            <person name="Debuchy R."/>
            <person name="Gladieux P."/>
            <person name="Thoren M.H."/>
            <person name="Johannesson H."/>
        </authorList>
    </citation>
    <scope>NUCLEOTIDE SEQUENCE</scope>
    <source>
        <strain evidence="5">CBS 141.50</strain>
    </source>
</reference>
<proteinExistence type="inferred from homology"/>
<dbReference type="Proteomes" id="UP001302676">
    <property type="component" value="Unassembled WGS sequence"/>
</dbReference>
<dbReference type="InterPro" id="IPR050327">
    <property type="entry name" value="Proton-linked_MCT"/>
</dbReference>
<feature type="transmembrane region" description="Helical" evidence="4">
    <location>
        <begin position="212"/>
        <end position="231"/>
    </location>
</feature>
<feature type="transmembrane region" description="Helical" evidence="4">
    <location>
        <begin position="259"/>
        <end position="284"/>
    </location>
</feature>
<name>A0AAN6V7Q4_9PEZI</name>
<feature type="region of interest" description="Disordered" evidence="3">
    <location>
        <begin position="382"/>
        <end position="402"/>
    </location>
</feature>
<feature type="transmembrane region" description="Helical" evidence="4">
    <location>
        <begin position="89"/>
        <end position="112"/>
    </location>
</feature>
<dbReference type="PANTHER" id="PTHR11360">
    <property type="entry name" value="MONOCARBOXYLATE TRANSPORTER"/>
    <property type="match status" value="1"/>
</dbReference>
<dbReference type="InterPro" id="IPR011701">
    <property type="entry name" value="MFS"/>
</dbReference>
<evidence type="ECO:0000256" key="3">
    <source>
        <dbReference type="SAM" id="MobiDB-lite"/>
    </source>
</evidence>
<feature type="transmembrane region" description="Helical" evidence="4">
    <location>
        <begin position="447"/>
        <end position="469"/>
    </location>
</feature>
<feature type="transmembrane region" description="Helical" evidence="4">
    <location>
        <begin position="124"/>
        <end position="142"/>
    </location>
</feature>
<dbReference type="SUPFAM" id="SSF103473">
    <property type="entry name" value="MFS general substrate transporter"/>
    <property type="match status" value="1"/>
</dbReference>
<dbReference type="GO" id="GO:0016020">
    <property type="term" value="C:membrane"/>
    <property type="evidence" value="ECO:0007669"/>
    <property type="project" value="UniProtKB-SubCell"/>
</dbReference>
<keyword evidence="4" id="KW-0812">Transmembrane</keyword>
<comment type="subcellular location">
    <subcellularLocation>
        <location evidence="1">Membrane</location>
        <topology evidence="1">Multi-pass membrane protein</topology>
    </subcellularLocation>
</comment>
<dbReference type="Pfam" id="PF07690">
    <property type="entry name" value="MFS_1"/>
    <property type="match status" value="1"/>
</dbReference>
<evidence type="ECO:0000256" key="4">
    <source>
        <dbReference type="SAM" id="Phobius"/>
    </source>
</evidence>
<comment type="caution">
    <text evidence="5">The sequence shown here is derived from an EMBL/GenBank/DDBJ whole genome shotgun (WGS) entry which is preliminary data.</text>
</comment>
<dbReference type="PANTHER" id="PTHR11360:SF287">
    <property type="entry name" value="MFS MONOCARBOXYLATE TRANSPORTER"/>
    <property type="match status" value="1"/>
</dbReference>
<feature type="transmembrane region" description="Helical" evidence="4">
    <location>
        <begin position="182"/>
        <end position="200"/>
    </location>
</feature>
<evidence type="ECO:0000313" key="6">
    <source>
        <dbReference type="Proteomes" id="UP001302676"/>
    </source>
</evidence>
<dbReference type="RefSeq" id="XP_062639695.1">
    <property type="nucleotide sequence ID" value="XM_062779705.1"/>
</dbReference>
<dbReference type="InterPro" id="IPR036259">
    <property type="entry name" value="MFS_trans_sf"/>
</dbReference>
<reference evidence="5" key="1">
    <citation type="journal article" date="2023" name="Mol. Phylogenet. Evol.">
        <title>Genome-scale phylogeny and comparative genomics of the fungal order Sordariales.</title>
        <authorList>
            <person name="Hensen N."/>
            <person name="Bonometti L."/>
            <person name="Westerberg I."/>
            <person name="Brannstrom I.O."/>
            <person name="Guillou S."/>
            <person name="Cros-Aarteil S."/>
            <person name="Calhoun S."/>
            <person name="Haridas S."/>
            <person name="Kuo A."/>
            <person name="Mondo S."/>
            <person name="Pangilinan J."/>
            <person name="Riley R."/>
            <person name="LaButti K."/>
            <person name="Andreopoulos B."/>
            <person name="Lipzen A."/>
            <person name="Chen C."/>
            <person name="Yan M."/>
            <person name="Daum C."/>
            <person name="Ng V."/>
            <person name="Clum A."/>
            <person name="Steindorff A."/>
            <person name="Ohm R.A."/>
            <person name="Martin F."/>
            <person name="Silar P."/>
            <person name="Natvig D.O."/>
            <person name="Lalanne C."/>
            <person name="Gautier V."/>
            <person name="Ament-Velasquez S.L."/>
            <person name="Kruys A."/>
            <person name="Hutchinson M.I."/>
            <person name="Powell A.J."/>
            <person name="Barry K."/>
            <person name="Miller A.N."/>
            <person name="Grigoriev I.V."/>
            <person name="Debuchy R."/>
            <person name="Gladieux P."/>
            <person name="Hiltunen Thoren M."/>
            <person name="Johannesson H."/>
        </authorList>
    </citation>
    <scope>NUCLEOTIDE SEQUENCE</scope>
    <source>
        <strain evidence="5">CBS 141.50</strain>
    </source>
</reference>
<comment type="similarity">
    <text evidence="2">Belongs to the major facilitator superfamily. Monocarboxylate porter (TC 2.A.1.13) family.</text>
</comment>
<feature type="transmembrane region" description="Helical" evidence="4">
    <location>
        <begin position="349"/>
        <end position="371"/>
    </location>
</feature>
<evidence type="ECO:0000256" key="1">
    <source>
        <dbReference type="ARBA" id="ARBA00004141"/>
    </source>
</evidence>
<dbReference type="EMBL" id="MU853562">
    <property type="protein sequence ID" value="KAK4146324.1"/>
    <property type="molecule type" value="Genomic_DNA"/>
</dbReference>
<organism evidence="5 6">
    <name type="scientific">Dichotomopilus funicola</name>
    <dbReference type="NCBI Taxonomy" id="1934379"/>
    <lineage>
        <taxon>Eukaryota</taxon>
        <taxon>Fungi</taxon>
        <taxon>Dikarya</taxon>
        <taxon>Ascomycota</taxon>
        <taxon>Pezizomycotina</taxon>
        <taxon>Sordariomycetes</taxon>
        <taxon>Sordariomycetidae</taxon>
        <taxon>Sordariales</taxon>
        <taxon>Chaetomiaceae</taxon>
        <taxon>Dichotomopilus</taxon>
    </lineage>
</organism>
<feature type="transmembrane region" description="Helical" evidence="4">
    <location>
        <begin position="148"/>
        <end position="170"/>
    </location>
</feature>
<dbReference type="GeneID" id="87816318"/>
<gene>
    <name evidence="5" type="ORF">C8A04DRAFT_25831</name>
</gene>
<feature type="transmembrane region" description="Helical" evidence="4">
    <location>
        <begin position="296"/>
        <end position="317"/>
    </location>
</feature>
<feature type="transmembrane region" description="Helical" evidence="4">
    <location>
        <begin position="51"/>
        <end position="69"/>
    </location>
</feature>
<keyword evidence="6" id="KW-1185">Reference proteome</keyword>
<feature type="region of interest" description="Disordered" evidence="3">
    <location>
        <begin position="14"/>
        <end position="40"/>
    </location>
</feature>
<keyword evidence="4" id="KW-0472">Membrane</keyword>
<dbReference type="Gene3D" id="1.20.1250.20">
    <property type="entry name" value="MFS general substrate transporter like domains"/>
    <property type="match status" value="2"/>
</dbReference>
<protein>
    <submittedName>
        <fullName evidence="5">Monocarboxylate transporter 10</fullName>
    </submittedName>
</protein>
<dbReference type="GO" id="GO:0022857">
    <property type="term" value="F:transmembrane transporter activity"/>
    <property type="evidence" value="ECO:0007669"/>
    <property type="project" value="InterPro"/>
</dbReference>
<feature type="transmembrane region" description="Helical" evidence="4">
    <location>
        <begin position="407"/>
        <end position="427"/>
    </location>
</feature>
<evidence type="ECO:0000256" key="2">
    <source>
        <dbReference type="ARBA" id="ARBA00006727"/>
    </source>
</evidence>
<accession>A0AAN6V7Q4</accession>
<feature type="transmembrane region" description="Helical" evidence="4">
    <location>
        <begin position="324"/>
        <end position="343"/>
    </location>
</feature>